<feature type="domain" description="HMG box" evidence="4">
    <location>
        <begin position="70"/>
        <end position="139"/>
    </location>
</feature>
<evidence type="ECO:0000256" key="2">
    <source>
        <dbReference type="ARBA" id="ARBA00023163"/>
    </source>
</evidence>
<dbReference type="PANTHER" id="PTHR10270:SF161">
    <property type="entry name" value="SEX-DETERMINING REGION Y PROTEIN"/>
    <property type="match status" value="1"/>
</dbReference>
<keyword evidence="7" id="KW-1185">Reference proteome</keyword>
<dbReference type="PANTHER" id="PTHR10270">
    <property type="entry name" value="SOX TRANSCRIPTION FACTOR"/>
    <property type="match status" value="1"/>
</dbReference>
<dbReference type="SMR" id="A0A015L1R2"/>
<reference evidence="5 7" key="1">
    <citation type="submission" date="2014-02" db="EMBL/GenBank/DDBJ databases">
        <title>Single nucleus genome sequencing reveals high similarity among nuclei of an endomycorrhizal fungus.</title>
        <authorList>
            <person name="Lin K."/>
            <person name="Geurts R."/>
            <person name="Zhang Z."/>
            <person name="Limpens E."/>
            <person name="Saunders D.G."/>
            <person name="Mu D."/>
            <person name="Pang E."/>
            <person name="Cao H."/>
            <person name="Cha H."/>
            <person name="Lin T."/>
            <person name="Zhou Q."/>
            <person name="Shang Y."/>
            <person name="Li Y."/>
            <person name="Ivanov S."/>
            <person name="Sharma T."/>
            <person name="Velzen R.V."/>
            <person name="Ruijter N.D."/>
            <person name="Aanen D.K."/>
            <person name="Win J."/>
            <person name="Kamoun S."/>
            <person name="Bisseling T."/>
            <person name="Huang S."/>
        </authorList>
    </citation>
    <scope>NUCLEOTIDE SEQUENCE [LARGE SCALE GENOMIC DNA]</scope>
    <source>
        <strain evidence="5">DAOM 197198w</strain>
        <strain evidence="7">DAOM197198w</strain>
    </source>
</reference>
<dbReference type="Gene3D" id="1.10.30.10">
    <property type="entry name" value="High mobility group box domain"/>
    <property type="match status" value="1"/>
</dbReference>
<comment type="caution">
    <text evidence="5">The sequence shown here is derived from an EMBL/GenBank/DDBJ whole genome shotgun (WGS) entry which is preliminary data.</text>
</comment>
<keyword evidence="3" id="KW-0539">Nucleus</keyword>
<dbReference type="AlphaFoldDB" id="A0A015L1R2"/>
<dbReference type="InterPro" id="IPR050140">
    <property type="entry name" value="SRY-related_HMG-box_TF-like"/>
</dbReference>
<dbReference type="OrthoDB" id="6247875at2759"/>
<dbReference type="GO" id="GO:0001228">
    <property type="term" value="F:DNA-binding transcription activator activity, RNA polymerase II-specific"/>
    <property type="evidence" value="ECO:0007669"/>
    <property type="project" value="TreeGrafter"/>
</dbReference>
<dbReference type="EMBL" id="JEMT01013777">
    <property type="protein sequence ID" value="EXX73739.1"/>
    <property type="molecule type" value="Genomic_DNA"/>
</dbReference>
<dbReference type="SMART" id="SM00398">
    <property type="entry name" value="HMG"/>
    <property type="match status" value="1"/>
</dbReference>
<dbReference type="HOGENOM" id="CLU_083974_0_0_1"/>
<dbReference type="Pfam" id="PF00505">
    <property type="entry name" value="HMG_box"/>
    <property type="match status" value="1"/>
</dbReference>
<evidence type="ECO:0000313" key="7">
    <source>
        <dbReference type="Proteomes" id="UP000022910"/>
    </source>
</evidence>
<accession>A0A015L1R2</accession>
<evidence type="ECO:0000256" key="1">
    <source>
        <dbReference type="ARBA" id="ARBA00023125"/>
    </source>
</evidence>
<proteinExistence type="predicted"/>
<dbReference type="Proteomes" id="UP000022910">
    <property type="component" value="Unassembled WGS sequence"/>
</dbReference>
<dbReference type="EMBL" id="JEMT01000387">
    <property type="protein sequence ID" value="EXX79944.1"/>
    <property type="molecule type" value="Genomic_DNA"/>
</dbReference>
<organism evidence="5 7">
    <name type="scientific">Rhizophagus irregularis (strain DAOM 197198w)</name>
    <name type="common">Glomus intraradices</name>
    <dbReference type="NCBI Taxonomy" id="1432141"/>
    <lineage>
        <taxon>Eukaryota</taxon>
        <taxon>Fungi</taxon>
        <taxon>Fungi incertae sedis</taxon>
        <taxon>Mucoromycota</taxon>
        <taxon>Glomeromycotina</taxon>
        <taxon>Glomeromycetes</taxon>
        <taxon>Glomerales</taxon>
        <taxon>Glomeraceae</taxon>
        <taxon>Rhizophagus</taxon>
    </lineage>
</organism>
<keyword evidence="1 3" id="KW-0238">DNA-binding</keyword>
<dbReference type="InterPro" id="IPR036910">
    <property type="entry name" value="HMG_box_dom_sf"/>
</dbReference>
<dbReference type="PROSITE" id="PS50118">
    <property type="entry name" value="HMG_BOX_2"/>
    <property type="match status" value="1"/>
</dbReference>
<evidence type="ECO:0000259" key="4">
    <source>
        <dbReference type="PROSITE" id="PS50118"/>
    </source>
</evidence>
<keyword evidence="2" id="KW-0804">Transcription</keyword>
<evidence type="ECO:0000313" key="6">
    <source>
        <dbReference type="EMBL" id="EXX79944.1"/>
    </source>
</evidence>
<gene>
    <name evidence="6" type="ORF">RirG_000740</name>
    <name evidence="5" type="ORF">RirG_057700</name>
</gene>
<dbReference type="GO" id="GO:0005634">
    <property type="term" value="C:nucleus"/>
    <property type="evidence" value="ECO:0007669"/>
    <property type="project" value="UniProtKB-UniRule"/>
</dbReference>
<dbReference type="InterPro" id="IPR009071">
    <property type="entry name" value="HMG_box_dom"/>
</dbReference>
<evidence type="ECO:0000313" key="5">
    <source>
        <dbReference type="EMBL" id="EXX73739.1"/>
    </source>
</evidence>
<dbReference type="SUPFAM" id="SSF47095">
    <property type="entry name" value="HMG-box"/>
    <property type="match status" value="1"/>
</dbReference>
<sequence>MSQLPHFENLSVPHQINEYRREKMNLNYYLIVEKVVSTLIDEPTLIRIEKYITLSLYDLLIPTENISGKVPRPQNSYIIYRRNYQARLALSDEPNATLNKISKITSSNWKNESLDTKKIFDILAECAKKVHKCIFPNYVYNPKRHATIKSPMTSKNKIFWQDPLGTQFLSKQSFRTTRDYRTPLSSPSPQYPLTNQVQDSSSSSLSLSKPLLTFEISQDLLKSFDKDICKKFDINL</sequence>
<dbReference type="GO" id="GO:0030154">
    <property type="term" value="P:cell differentiation"/>
    <property type="evidence" value="ECO:0007669"/>
    <property type="project" value="TreeGrafter"/>
</dbReference>
<dbReference type="CDD" id="cd01389">
    <property type="entry name" value="HMG-box_ROX1-like"/>
    <property type="match status" value="1"/>
</dbReference>
<evidence type="ECO:0000256" key="3">
    <source>
        <dbReference type="PROSITE-ProRule" id="PRU00267"/>
    </source>
</evidence>
<feature type="DNA-binding region" description="HMG box" evidence="3">
    <location>
        <begin position="70"/>
        <end position="139"/>
    </location>
</feature>
<protein>
    <submittedName>
        <fullName evidence="5">Rox1p</fullName>
    </submittedName>
</protein>
<name>A0A015L1R2_RHIIW</name>
<dbReference type="GO" id="GO:0000978">
    <property type="term" value="F:RNA polymerase II cis-regulatory region sequence-specific DNA binding"/>
    <property type="evidence" value="ECO:0007669"/>
    <property type="project" value="TreeGrafter"/>
</dbReference>
<dbReference type="STRING" id="1432141.A0A015L1R2"/>